<dbReference type="PANTHER" id="PTHR35792">
    <property type="entry name" value="GENERAL STRESS PROTEIN"/>
    <property type="match status" value="1"/>
</dbReference>
<dbReference type="Proteomes" id="UP000178631">
    <property type="component" value="Unassembled WGS sequence"/>
</dbReference>
<keyword evidence="1" id="KW-0472">Membrane</keyword>
<protein>
    <recommendedName>
        <fullName evidence="4">Gas vesicle protein</fullName>
    </recommendedName>
</protein>
<name>A0A1F4ULU3_9BACT</name>
<sequence>MSSSDDFFKGLVFGAVIGAAAGILLAPKSGTETREDIKKFSSDVQDKAQDLYYSSRKEVEKRIKALKAAGNRLDLEAYKKLVSKVVEELKNDSDVAASTAKKIGEQLTDDWNELKSAVV</sequence>
<evidence type="ECO:0000313" key="2">
    <source>
        <dbReference type="EMBL" id="OGC45886.1"/>
    </source>
</evidence>
<dbReference type="AlphaFoldDB" id="A0A1F4ULU3"/>
<comment type="caution">
    <text evidence="2">The sequence shown here is derived from an EMBL/GenBank/DDBJ whole genome shotgun (WGS) entry which is preliminary data.</text>
</comment>
<gene>
    <name evidence="2" type="ORF">A3J98_02715</name>
</gene>
<dbReference type="PANTHER" id="PTHR35792:SF2">
    <property type="entry name" value="GENERAL STRESS PROTEIN"/>
    <property type="match status" value="1"/>
</dbReference>
<evidence type="ECO:0000313" key="3">
    <source>
        <dbReference type="Proteomes" id="UP000178631"/>
    </source>
</evidence>
<organism evidence="2 3">
    <name type="scientific">candidate division WS6 bacterium RIFOXYC1_FULL_33_10</name>
    <dbReference type="NCBI Taxonomy" id="1802606"/>
    <lineage>
        <taxon>Bacteria</taxon>
        <taxon>Candidatus Dojkabacteria</taxon>
    </lineage>
</organism>
<dbReference type="EMBL" id="MEUP01000051">
    <property type="protein sequence ID" value="OGC45886.1"/>
    <property type="molecule type" value="Genomic_DNA"/>
</dbReference>
<reference evidence="2 3" key="1">
    <citation type="journal article" date="2016" name="Nat. Commun.">
        <title>Thousands of microbial genomes shed light on interconnected biogeochemical processes in an aquifer system.</title>
        <authorList>
            <person name="Anantharaman K."/>
            <person name="Brown C.T."/>
            <person name="Hug L.A."/>
            <person name="Sharon I."/>
            <person name="Castelle C.J."/>
            <person name="Probst A.J."/>
            <person name="Thomas B.C."/>
            <person name="Singh A."/>
            <person name="Wilkins M.J."/>
            <person name="Karaoz U."/>
            <person name="Brodie E.L."/>
            <person name="Williams K.H."/>
            <person name="Hubbard S.S."/>
            <person name="Banfield J.F."/>
        </authorList>
    </citation>
    <scope>NUCLEOTIDE SEQUENCE [LARGE SCALE GENOMIC DNA]</scope>
</reference>
<dbReference type="Pfam" id="PF12732">
    <property type="entry name" value="YtxH"/>
    <property type="match status" value="1"/>
</dbReference>
<feature type="transmembrane region" description="Helical" evidence="1">
    <location>
        <begin position="6"/>
        <end position="26"/>
    </location>
</feature>
<dbReference type="InterPro" id="IPR052928">
    <property type="entry name" value="Desiccation-related_membrane"/>
</dbReference>
<dbReference type="InterPro" id="IPR024623">
    <property type="entry name" value="YtxH"/>
</dbReference>
<evidence type="ECO:0008006" key="4">
    <source>
        <dbReference type="Google" id="ProtNLM"/>
    </source>
</evidence>
<keyword evidence="1" id="KW-0812">Transmembrane</keyword>
<proteinExistence type="predicted"/>
<keyword evidence="1" id="KW-1133">Transmembrane helix</keyword>
<evidence type="ECO:0000256" key="1">
    <source>
        <dbReference type="SAM" id="Phobius"/>
    </source>
</evidence>
<accession>A0A1F4ULU3</accession>